<feature type="region of interest" description="Disordered" evidence="6">
    <location>
        <begin position="1"/>
        <end position="23"/>
    </location>
</feature>
<organism evidence="8 9">
    <name type="scientific">Arxiozyma heterogenica</name>
    <dbReference type="NCBI Taxonomy" id="278026"/>
    <lineage>
        <taxon>Eukaryota</taxon>
        <taxon>Fungi</taxon>
        <taxon>Dikarya</taxon>
        <taxon>Ascomycota</taxon>
        <taxon>Saccharomycotina</taxon>
        <taxon>Saccharomycetes</taxon>
        <taxon>Saccharomycetales</taxon>
        <taxon>Saccharomycetaceae</taxon>
        <taxon>Arxiozyma</taxon>
    </lineage>
</organism>
<evidence type="ECO:0000256" key="5">
    <source>
        <dbReference type="ARBA" id="ARBA00023136"/>
    </source>
</evidence>
<name>A0AAN7WI82_9SACH</name>
<dbReference type="GO" id="GO:0016020">
    <property type="term" value="C:membrane"/>
    <property type="evidence" value="ECO:0007669"/>
    <property type="project" value="UniProtKB-SubCell"/>
</dbReference>
<keyword evidence="3 7" id="KW-0812">Transmembrane</keyword>
<evidence type="ECO:0000313" key="9">
    <source>
        <dbReference type="Proteomes" id="UP001306508"/>
    </source>
</evidence>
<dbReference type="InterPro" id="IPR051645">
    <property type="entry name" value="PER33/POM33_regulator"/>
</dbReference>
<dbReference type="Pfam" id="PF03661">
    <property type="entry name" value="TMEM33_Pom33"/>
    <property type="match status" value="1"/>
</dbReference>
<dbReference type="PANTHER" id="PTHR12703">
    <property type="entry name" value="TRANSMEMBRANE PROTEIN 33"/>
    <property type="match status" value="1"/>
</dbReference>
<gene>
    <name evidence="8" type="ORF">RI543_004345</name>
</gene>
<evidence type="ECO:0000313" key="8">
    <source>
        <dbReference type="EMBL" id="KAK5778674.1"/>
    </source>
</evidence>
<dbReference type="GO" id="GO:0005783">
    <property type="term" value="C:endoplasmic reticulum"/>
    <property type="evidence" value="ECO:0007669"/>
    <property type="project" value="TreeGrafter"/>
</dbReference>
<evidence type="ECO:0000256" key="1">
    <source>
        <dbReference type="ARBA" id="ARBA00004141"/>
    </source>
</evidence>
<dbReference type="Proteomes" id="UP001306508">
    <property type="component" value="Unassembled WGS sequence"/>
</dbReference>
<feature type="transmembrane region" description="Helical" evidence="7">
    <location>
        <begin position="74"/>
        <end position="90"/>
    </location>
</feature>
<evidence type="ECO:0000256" key="4">
    <source>
        <dbReference type="ARBA" id="ARBA00022989"/>
    </source>
</evidence>
<evidence type="ECO:0000256" key="7">
    <source>
        <dbReference type="SAM" id="Phobius"/>
    </source>
</evidence>
<dbReference type="PANTHER" id="PTHR12703:SF4">
    <property type="entry name" value="TRANSMEMBRANE PROTEIN 33"/>
    <property type="match status" value="1"/>
</dbReference>
<evidence type="ECO:0000256" key="2">
    <source>
        <dbReference type="ARBA" id="ARBA00007322"/>
    </source>
</evidence>
<dbReference type="InterPro" id="IPR005344">
    <property type="entry name" value="TMEM33/Pom33"/>
</dbReference>
<feature type="transmembrane region" description="Helical" evidence="7">
    <location>
        <begin position="217"/>
        <end position="237"/>
    </location>
</feature>
<dbReference type="GO" id="GO:0061024">
    <property type="term" value="P:membrane organization"/>
    <property type="evidence" value="ECO:0007669"/>
    <property type="project" value="TreeGrafter"/>
</dbReference>
<comment type="similarity">
    <text evidence="2">Belongs to the PER33/POM33 family.</text>
</comment>
<proteinExistence type="inferred from homology"/>
<comment type="caution">
    <text evidence="8">The sequence shown here is derived from an EMBL/GenBank/DDBJ whole genome shotgun (WGS) entry which is preliminary data.</text>
</comment>
<sequence>MAQQSNYRNSHPSGGHNTGRSQRQPVPFMTIMKSRIRQPQFYWFLGHVMTLYHFLKLHLSLFSVNNQRYHYNRSLLYIIISFGIVLYQFIRSKQLNASNFFVNLYKLDNLQYFTLYSTLYLLNNLSGQKIILNGGIISPTIFSLFHILNYFKENLLPYLTIIPQKSMISSLITMFISNYNEKCLILAQSWEIILMFRYVVMSVPIILLKILTNLIVFQRFSGLLFGQLLMILVYVKFIKWRCIANKQFSSIFNEMVKRIELLLNRYANDQFVFILPLWSRIKEMIVTYI</sequence>
<feature type="transmembrane region" description="Helical" evidence="7">
    <location>
        <begin position="192"/>
        <end position="211"/>
    </location>
</feature>
<feature type="compositionally biased region" description="Polar residues" evidence="6">
    <location>
        <begin position="1"/>
        <end position="12"/>
    </location>
</feature>
<keyword evidence="5 7" id="KW-0472">Membrane</keyword>
<reference evidence="9" key="1">
    <citation type="submission" date="2023-07" db="EMBL/GenBank/DDBJ databases">
        <title>A draft genome of Kazachstania heterogenica Y-27499.</title>
        <authorList>
            <person name="Donic C."/>
            <person name="Kralova J.S."/>
            <person name="Fidel L."/>
            <person name="Ben-Dor S."/>
            <person name="Jung S."/>
        </authorList>
    </citation>
    <scope>NUCLEOTIDE SEQUENCE [LARGE SCALE GENOMIC DNA]</scope>
    <source>
        <strain evidence="9">Y27499</strain>
    </source>
</reference>
<comment type="subcellular location">
    <subcellularLocation>
        <location evidence="1">Membrane</location>
        <topology evidence="1">Multi-pass membrane protein</topology>
    </subcellularLocation>
</comment>
<feature type="transmembrane region" description="Helical" evidence="7">
    <location>
        <begin position="130"/>
        <end position="151"/>
    </location>
</feature>
<accession>A0AAN7WI82</accession>
<evidence type="ECO:0000256" key="6">
    <source>
        <dbReference type="SAM" id="MobiDB-lite"/>
    </source>
</evidence>
<feature type="transmembrane region" description="Helical" evidence="7">
    <location>
        <begin position="41"/>
        <end position="62"/>
    </location>
</feature>
<feature type="transmembrane region" description="Helical" evidence="7">
    <location>
        <begin position="157"/>
        <end position="180"/>
    </location>
</feature>
<dbReference type="EMBL" id="JAWIZZ010000053">
    <property type="protein sequence ID" value="KAK5778674.1"/>
    <property type="molecule type" value="Genomic_DNA"/>
</dbReference>
<evidence type="ECO:0000256" key="3">
    <source>
        <dbReference type="ARBA" id="ARBA00022692"/>
    </source>
</evidence>
<keyword evidence="9" id="KW-1185">Reference proteome</keyword>
<dbReference type="GO" id="GO:0071786">
    <property type="term" value="P:endoplasmic reticulum tubular network organization"/>
    <property type="evidence" value="ECO:0007669"/>
    <property type="project" value="TreeGrafter"/>
</dbReference>
<keyword evidence="4 7" id="KW-1133">Transmembrane helix</keyword>
<protein>
    <submittedName>
        <fullName evidence="8">Uncharacterized protein</fullName>
    </submittedName>
</protein>
<dbReference type="AlphaFoldDB" id="A0AAN7WI82"/>